<proteinExistence type="predicted"/>
<sequence length="235" mass="26094">MASAADVPMAPMLNYMNMANPGLMVNVIHPFATRPPPRVPEEPKLHVLKEVAVTKHAEHNVLSFQVKAGAGVLYSILQPPSLAYESPDTTWLQLLEAVALIPSGRPAEIRQLLVEAYRILPVGDFRALLGLEFRNELEETMGSTARDGVLLKNKINVFLRTVLADPIHGYPLAKHHVHDGFFVDDVIITPAGRGYVRAYRPVDGFFVVLYPYGHGYIHEASVRRVPSKLLTSHLH</sequence>
<dbReference type="STRING" id="1202772.A0A1V9YXW9"/>
<dbReference type="OrthoDB" id="164177at2759"/>
<comment type="caution">
    <text evidence="1">The sequence shown here is derived from an EMBL/GenBank/DDBJ whole genome shotgun (WGS) entry which is preliminary data.</text>
</comment>
<organism evidence="1 2">
    <name type="scientific">Achlya hypogyna</name>
    <name type="common">Oomycete</name>
    <name type="synonym">Protoachlya hypogyna</name>
    <dbReference type="NCBI Taxonomy" id="1202772"/>
    <lineage>
        <taxon>Eukaryota</taxon>
        <taxon>Sar</taxon>
        <taxon>Stramenopiles</taxon>
        <taxon>Oomycota</taxon>
        <taxon>Saprolegniomycetes</taxon>
        <taxon>Saprolegniales</taxon>
        <taxon>Achlyaceae</taxon>
        <taxon>Achlya</taxon>
    </lineage>
</organism>
<reference evidence="1 2" key="1">
    <citation type="journal article" date="2014" name="Genome Biol. Evol.">
        <title>The secreted proteins of Achlya hypogyna and Thraustotheca clavata identify the ancestral oomycete secretome and reveal gene acquisitions by horizontal gene transfer.</title>
        <authorList>
            <person name="Misner I."/>
            <person name="Blouin N."/>
            <person name="Leonard G."/>
            <person name="Richards T.A."/>
            <person name="Lane C.E."/>
        </authorList>
    </citation>
    <scope>NUCLEOTIDE SEQUENCE [LARGE SCALE GENOMIC DNA]</scope>
    <source>
        <strain evidence="1 2">ATCC 48635</strain>
    </source>
</reference>
<name>A0A1V9YXW9_ACHHY</name>
<dbReference type="AlphaFoldDB" id="A0A1V9YXW9"/>
<keyword evidence="2" id="KW-1185">Reference proteome</keyword>
<protein>
    <submittedName>
        <fullName evidence="1">Uncharacterized protein</fullName>
    </submittedName>
</protein>
<evidence type="ECO:0000313" key="2">
    <source>
        <dbReference type="Proteomes" id="UP000243579"/>
    </source>
</evidence>
<gene>
    <name evidence="1" type="ORF">ACHHYP_05383</name>
</gene>
<evidence type="ECO:0000313" key="1">
    <source>
        <dbReference type="EMBL" id="OQR90608.1"/>
    </source>
</evidence>
<dbReference type="EMBL" id="JNBR01000599">
    <property type="protein sequence ID" value="OQR90608.1"/>
    <property type="molecule type" value="Genomic_DNA"/>
</dbReference>
<accession>A0A1V9YXW9</accession>
<dbReference type="Proteomes" id="UP000243579">
    <property type="component" value="Unassembled WGS sequence"/>
</dbReference>